<organism evidence="1 2">
    <name type="scientific">Trifolium pratense</name>
    <name type="common">Red clover</name>
    <dbReference type="NCBI Taxonomy" id="57577"/>
    <lineage>
        <taxon>Eukaryota</taxon>
        <taxon>Viridiplantae</taxon>
        <taxon>Streptophyta</taxon>
        <taxon>Embryophyta</taxon>
        <taxon>Tracheophyta</taxon>
        <taxon>Spermatophyta</taxon>
        <taxon>Magnoliopsida</taxon>
        <taxon>eudicotyledons</taxon>
        <taxon>Gunneridae</taxon>
        <taxon>Pentapetalae</taxon>
        <taxon>rosids</taxon>
        <taxon>fabids</taxon>
        <taxon>Fabales</taxon>
        <taxon>Fabaceae</taxon>
        <taxon>Papilionoideae</taxon>
        <taxon>50 kb inversion clade</taxon>
        <taxon>NPAAA clade</taxon>
        <taxon>Hologalegina</taxon>
        <taxon>IRL clade</taxon>
        <taxon>Trifolieae</taxon>
        <taxon>Trifolium</taxon>
    </lineage>
</organism>
<evidence type="ECO:0000313" key="1">
    <source>
        <dbReference type="EMBL" id="CAJ2674463.1"/>
    </source>
</evidence>
<dbReference type="Proteomes" id="UP001177021">
    <property type="component" value="Unassembled WGS sequence"/>
</dbReference>
<sequence length="417" mass="46669">MKLFMSQIEFLRHMTLFVSFIVLILLCSNTSPIFATKSCDFPAIFNFGSSNVDTGGSAAAFEALPLPYGETYFNRSTGRYSDGRIIIDFIAQSFGLPYLSPYLNSLGSNFTHGANFAIAGSTIINSDNILPERRFSPFSFIIQYKQFRDFIPNTKFIRDQGGVFATLMPKEDYFSKALYTFDIGQCDLAVGLGNNATIEQVNATVPDLVNEFIENIKNIYNLGAKAFWIHNTGPHGCLPITLTNNPSAIKDRYGCAKQFNEISQYFNLKLKEALTQLRQNLPLAAITYVDIYSAKYLLFQNPKKYGFINTGFELPFVTCCGYGGKHNWNINNKCGEFININGTKHVVSSCKNPSTRVIWDGGHYTEAANKVIFDKISTGAFTDPPIPLNMACHRKFEKTDTPRSSSDNHLEMTSFVN</sequence>
<keyword evidence="2" id="KW-1185">Reference proteome</keyword>
<evidence type="ECO:0000313" key="2">
    <source>
        <dbReference type="Proteomes" id="UP001177021"/>
    </source>
</evidence>
<protein>
    <submittedName>
        <fullName evidence="1">Uncharacterized protein</fullName>
    </submittedName>
</protein>
<name>A0ACB0M1H5_TRIPR</name>
<accession>A0ACB0M1H5</accession>
<reference evidence="1" key="1">
    <citation type="submission" date="2023-10" db="EMBL/GenBank/DDBJ databases">
        <authorList>
            <person name="Rodriguez Cubillos JULIANA M."/>
            <person name="De Vega J."/>
        </authorList>
    </citation>
    <scope>NUCLEOTIDE SEQUENCE</scope>
</reference>
<dbReference type="EMBL" id="CASHSV030000716">
    <property type="protein sequence ID" value="CAJ2674463.1"/>
    <property type="molecule type" value="Genomic_DNA"/>
</dbReference>
<comment type="caution">
    <text evidence="1">The sequence shown here is derived from an EMBL/GenBank/DDBJ whole genome shotgun (WGS) entry which is preliminary data.</text>
</comment>
<proteinExistence type="predicted"/>
<gene>
    <name evidence="1" type="ORF">MILVUS5_LOCUS37707</name>
</gene>